<evidence type="ECO:0000313" key="2">
    <source>
        <dbReference type="Proteomes" id="UP000003330"/>
    </source>
</evidence>
<reference evidence="1 2" key="1">
    <citation type="journal article" date="2014" name="Int. J. Syst. Evol. Microbiol.">
        <title>Phylogenomics and the dynamic genome evolution of the genus Streptococcus.</title>
        <authorList>
            <consortium name="The Broad Institute Genome Sequencing Platform"/>
            <person name="Richards V.P."/>
            <person name="Palmer S.R."/>
            <person name="Pavinski Bitar P.D."/>
            <person name="Qin X."/>
            <person name="Weinstock G.M."/>
            <person name="Highlander S.K."/>
            <person name="Town C.D."/>
            <person name="Burne R.A."/>
            <person name="Stanhope M.J."/>
        </authorList>
    </citation>
    <scope>NUCLEOTIDE SEQUENCE [LARGE SCALE GENOMIC DNA]</scope>
    <source>
        <strain evidence="1 2">707-05</strain>
    </source>
</reference>
<evidence type="ECO:0000313" key="1">
    <source>
        <dbReference type="EMBL" id="EHI69024.1"/>
    </source>
</evidence>
<gene>
    <name evidence="1" type="ORF">STRIC_1604</name>
</gene>
<sequence length="44" mass="4894">MYAELESFHYAEAFLELLSSCDDNVEIKELSDVNSALGHLGFGE</sequence>
<keyword evidence="2" id="KW-1185">Reference proteome</keyword>
<name>G5K484_9STRE</name>
<dbReference type="Proteomes" id="UP000003330">
    <property type="component" value="Unassembled WGS sequence"/>
</dbReference>
<dbReference type="EMBL" id="AEUX02000007">
    <property type="protein sequence ID" value="EHI69024.1"/>
    <property type="molecule type" value="Genomic_DNA"/>
</dbReference>
<dbReference type="STRING" id="764299.STRIC_1604"/>
<comment type="caution">
    <text evidence="1">The sequence shown here is derived from an EMBL/GenBank/DDBJ whole genome shotgun (WGS) entry which is preliminary data.</text>
</comment>
<proteinExistence type="predicted"/>
<organism evidence="1 2">
    <name type="scientific">Streptococcus ictaluri 707-05</name>
    <dbReference type="NCBI Taxonomy" id="764299"/>
    <lineage>
        <taxon>Bacteria</taxon>
        <taxon>Bacillati</taxon>
        <taxon>Bacillota</taxon>
        <taxon>Bacilli</taxon>
        <taxon>Lactobacillales</taxon>
        <taxon>Streptococcaceae</taxon>
        <taxon>Streptococcus</taxon>
    </lineage>
</organism>
<accession>G5K484</accession>
<protein>
    <submittedName>
        <fullName evidence="1">Uncharacterized protein</fullName>
    </submittedName>
</protein>
<dbReference type="AlphaFoldDB" id="G5K484"/>